<dbReference type="Gene3D" id="1.20.120.1100">
    <property type="match status" value="1"/>
</dbReference>
<dbReference type="RefSeq" id="XP_024509474.1">
    <property type="nucleotide sequence ID" value="XM_024643848.1"/>
</dbReference>
<name>A0A090N091_STRRB</name>
<dbReference type="Proteomes" id="UP000035682">
    <property type="component" value="Unplaced"/>
</dbReference>
<dbReference type="AlphaFoldDB" id="A0A090N091"/>
<protein>
    <submittedName>
        <fullName evidence="2 4">Uncharacterized protein</fullName>
    </submittedName>
</protein>
<evidence type="ECO:0000313" key="4">
    <source>
        <dbReference type="WBParaSite" id="SRAE_2000490800.1"/>
    </source>
</evidence>
<evidence type="ECO:0000256" key="1">
    <source>
        <dbReference type="SAM" id="SignalP"/>
    </source>
</evidence>
<keyword evidence="3" id="KW-1185">Reference proteome</keyword>
<reference evidence="2 3" key="1">
    <citation type="submission" date="2014-09" db="EMBL/GenBank/DDBJ databases">
        <authorList>
            <person name="Martin A.A."/>
        </authorList>
    </citation>
    <scope>NUCLEOTIDE SEQUENCE</scope>
    <source>
        <strain evidence="3">ED321</strain>
        <strain evidence="2">ED321 Heterogonic</strain>
    </source>
</reference>
<dbReference type="EMBL" id="LN609529">
    <property type="protein sequence ID" value="CEF70275.1"/>
    <property type="molecule type" value="Genomic_DNA"/>
</dbReference>
<keyword evidence="1" id="KW-0732">Signal</keyword>
<accession>A0A090N091</accession>
<evidence type="ECO:0000313" key="5">
    <source>
        <dbReference type="WormBase" id="SRAE_2000490800"/>
    </source>
</evidence>
<gene>
    <name evidence="2 4 5" type="ORF">SRAE_2000490800</name>
</gene>
<proteinExistence type="predicted"/>
<dbReference type="WormBase" id="SRAE_2000490800">
    <property type="protein sequence ID" value="SRP02021"/>
    <property type="gene ID" value="WBGene00265155"/>
</dbReference>
<dbReference type="WBParaSite" id="SRAE_2000490800.1">
    <property type="protein sequence ID" value="SRAE_2000490800.1"/>
    <property type="gene ID" value="WBGene00265155"/>
</dbReference>
<dbReference type="GeneID" id="36382648"/>
<feature type="chain" id="PRO_5015031421" evidence="1">
    <location>
        <begin position="20"/>
        <end position="163"/>
    </location>
</feature>
<evidence type="ECO:0000313" key="2">
    <source>
        <dbReference type="EMBL" id="CEF70275.1"/>
    </source>
</evidence>
<dbReference type="CTD" id="36382648"/>
<organism evidence="2">
    <name type="scientific">Strongyloides ratti</name>
    <name type="common">Parasitic roundworm</name>
    <dbReference type="NCBI Taxonomy" id="34506"/>
    <lineage>
        <taxon>Eukaryota</taxon>
        <taxon>Metazoa</taxon>
        <taxon>Ecdysozoa</taxon>
        <taxon>Nematoda</taxon>
        <taxon>Chromadorea</taxon>
        <taxon>Rhabditida</taxon>
        <taxon>Tylenchina</taxon>
        <taxon>Panagrolaimomorpha</taxon>
        <taxon>Strongyloidoidea</taxon>
        <taxon>Strongyloididae</taxon>
        <taxon>Strongyloides</taxon>
    </lineage>
</organism>
<evidence type="ECO:0000313" key="3">
    <source>
        <dbReference type="Proteomes" id="UP000035682"/>
    </source>
</evidence>
<feature type="signal peptide" evidence="1">
    <location>
        <begin position="1"/>
        <end position="19"/>
    </location>
</feature>
<sequence>MSSINSIIYILLISTLSYSKPNSLQNVISRVTVFMTNDTKILTNDLKKDDKTIFDKTIHLTTEGDMLDVLEKNLPVYGRHLKKLETKYNLKFNLLSNESQNFVIEIEKILPEEIFEDKKKLDNFIKNIFIPKYLKLTGESKNELKNFYNKSEGIQMAIGISKL</sequence>
<reference evidence="4" key="2">
    <citation type="submission" date="2020-12" db="UniProtKB">
        <authorList>
            <consortium name="WormBaseParasite"/>
        </authorList>
    </citation>
    <scope>IDENTIFICATION</scope>
</reference>